<reference evidence="2 3" key="1">
    <citation type="submission" date="2024-10" db="EMBL/GenBank/DDBJ databases">
        <title>The Natural Products Discovery Center: Release of the First 8490 Sequenced Strains for Exploring Actinobacteria Biosynthetic Diversity.</title>
        <authorList>
            <person name="Kalkreuter E."/>
            <person name="Kautsar S.A."/>
            <person name="Yang D."/>
            <person name="Bader C.D."/>
            <person name="Teijaro C.N."/>
            <person name="Fluegel L."/>
            <person name="Davis C.M."/>
            <person name="Simpson J.R."/>
            <person name="Lauterbach L."/>
            <person name="Steele A.D."/>
            <person name="Gui C."/>
            <person name="Meng S."/>
            <person name="Li G."/>
            <person name="Viehrig K."/>
            <person name="Ye F."/>
            <person name="Su P."/>
            <person name="Kiefer A.F."/>
            <person name="Nichols A."/>
            <person name="Cepeda A.J."/>
            <person name="Yan W."/>
            <person name="Fan B."/>
            <person name="Jiang Y."/>
            <person name="Adhikari A."/>
            <person name="Zheng C.-J."/>
            <person name="Schuster L."/>
            <person name="Cowan T.M."/>
            <person name="Smanski M.J."/>
            <person name="Chevrette M.G."/>
            <person name="De Carvalho L.P.S."/>
            <person name="Shen B."/>
        </authorList>
    </citation>
    <scope>NUCLEOTIDE SEQUENCE [LARGE SCALE GENOMIC DNA]</scope>
    <source>
        <strain evidence="2 3">NPDC002593</strain>
    </source>
</reference>
<sequence>MFLVTGAGGELFGRPVLDQLRHLVPEADIVAGTRDPEAVGVRTASGIAVRRFDFDEPDSMATAFDGVTAVLINGTNYGTPTQHRGVQHAAAIRAAVAAGVARIVYLSWPDPERYALPMMSDFAASEALLRNLSADATILRTTYGLAQTVGRDVTTAIAVGTLAAPAGRARTAPAHIDDLAEAAARVLVSDQHRGRRYTLTAADSIDWDDLAKLASTIAAKPVGYQPVEDEQFLNTLAEQGIPGELAEVLLGVYRAFRSGWTGTSTGDLAEILGRAPRPALDAVSAVVSG</sequence>
<organism evidence="2 3">
    <name type="scientific">Nocardia jiangxiensis</name>
    <dbReference type="NCBI Taxonomy" id="282685"/>
    <lineage>
        <taxon>Bacteria</taxon>
        <taxon>Bacillati</taxon>
        <taxon>Actinomycetota</taxon>
        <taxon>Actinomycetes</taxon>
        <taxon>Mycobacteriales</taxon>
        <taxon>Nocardiaceae</taxon>
        <taxon>Nocardia</taxon>
    </lineage>
</organism>
<dbReference type="PANTHER" id="PTHR47129:SF1">
    <property type="entry name" value="NMRA-LIKE DOMAIN-CONTAINING PROTEIN"/>
    <property type="match status" value="1"/>
</dbReference>
<dbReference type="Gene3D" id="3.90.25.10">
    <property type="entry name" value="UDP-galactose 4-epimerase, domain 1"/>
    <property type="match status" value="1"/>
</dbReference>
<evidence type="ECO:0000313" key="2">
    <source>
        <dbReference type="EMBL" id="MFF3569032.1"/>
    </source>
</evidence>
<dbReference type="Pfam" id="PF05368">
    <property type="entry name" value="NmrA"/>
    <property type="match status" value="1"/>
</dbReference>
<dbReference type="SUPFAM" id="SSF51735">
    <property type="entry name" value="NAD(P)-binding Rossmann-fold domains"/>
    <property type="match status" value="1"/>
</dbReference>
<gene>
    <name evidence="2" type="ORF">ACFYXQ_14770</name>
</gene>
<comment type="caution">
    <text evidence="2">The sequence shown here is derived from an EMBL/GenBank/DDBJ whole genome shotgun (WGS) entry which is preliminary data.</text>
</comment>
<dbReference type="PANTHER" id="PTHR47129">
    <property type="entry name" value="QUINONE OXIDOREDUCTASE 2"/>
    <property type="match status" value="1"/>
</dbReference>
<feature type="domain" description="NmrA-like" evidence="1">
    <location>
        <begin position="3"/>
        <end position="256"/>
    </location>
</feature>
<dbReference type="Gene3D" id="3.40.50.720">
    <property type="entry name" value="NAD(P)-binding Rossmann-like Domain"/>
    <property type="match status" value="1"/>
</dbReference>
<dbReference type="Proteomes" id="UP001601992">
    <property type="component" value="Unassembled WGS sequence"/>
</dbReference>
<dbReference type="InterPro" id="IPR008030">
    <property type="entry name" value="NmrA-like"/>
</dbReference>
<proteinExistence type="predicted"/>
<evidence type="ECO:0000313" key="3">
    <source>
        <dbReference type="Proteomes" id="UP001601992"/>
    </source>
</evidence>
<dbReference type="RefSeq" id="WP_051193171.1">
    <property type="nucleotide sequence ID" value="NZ_JBIAQY010000004.1"/>
</dbReference>
<dbReference type="InterPro" id="IPR052718">
    <property type="entry name" value="NmrA-type_oxidoreductase"/>
</dbReference>
<keyword evidence="3" id="KW-1185">Reference proteome</keyword>
<evidence type="ECO:0000259" key="1">
    <source>
        <dbReference type="Pfam" id="PF05368"/>
    </source>
</evidence>
<dbReference type="EMBL" id="JBIAQY010000004">
    <property type="protein sequence ID" value="MFF3569032.1"/>
    <property type="molecule type" value="Genomic_DNA"/>
</dbReference>
<accession>A0ABW6RYC7</accession>
<dbReference type="InterPro" id="IPR036291">
    <property type="entry name" value="NAD(P)-bd_dom_sf"/>
</dbReference>
<protein>
    <submittedName>
        <fullName evidence="2">NAD(P)H-binding protein</fullName>
    </submittedName>
</protein>
<name>A0ABW6RYC7_9NOCA</name>